<evidence type="ECO:0000313" key="1">
    <source>
        <dbReference type="EMBL" id="QIO10472.1"/>
    </source>
</evidence>
<gene>
    <name evidence="1" type="ORF">G8D99_14710</name>
</gene>
<proteinExistence type="predicted"/>
<dbReference type="KEGG" id="alj:G8D99_14710"/>
<sequence length="140" mass="15886">MVFVISIFTSACQQQYVVGPTQPTEAALVANAIGNGLSTELDIPYETAFENLKTAYRICVAFTREDELVFTDNELNTQLKMGTLFGRSEGKVYVYKTTLEKLRNNKTRMTLYLPEGYPFAKTRFKQDVKRALGQDKYCKA</sequence>
<dbReference type="EMBL" id="CP049916">
    <property type="protein sequence ID" value="QIO10472.1"/>
    <property type="molecule type" value="Genomic_DNA"/>
</dbReference>
<reference evidence="1 2" key="1">
    <citation type="submission" date="2020-03" db="EMBL/GenBank/DDBJ databases">
        <authorList>
            <person name="Zhu W."/>
        </authorList>
    </citation>
    <scope>NUCLEOTIDE SEQUENCE [LARGE SCALE GENOMIC DNA]</scope>
    <source>
        <strain evidence="1 2">185</strain>
    </source>
</reference>
<evidence type="ECO:0000313" key="2">
    <source>
        <dbReference type="Proteomes" id="UP000501939"/>
    </source>
</evidence>
<keyword evidence="2" id="KW-1185">Reference proteome</keyword>
<accession>A0A6G8S8N8</accession>
<organism evidence="1 2">
    <name type="scientific">Acinetobacter lanii</name>
    <dbReference type="NCBI Taxonomy" id="2715163"/>
    <lineage>
        <taxon>Bacteria</taxon>
        <taxon>Pseudomonadati</taxon>
        <taxon>Pseudomonadota</taxon>
        <taxon>Gammaproteobacteria</taxon>
        <taxon>Moraxellales</taxon>
        <taxon>Moraxellaceae</taxon>
        <taxon>Acinetobacter</taxon>
    </lineage>
</organism>
<protein>
    <submittedName>
        <fullName evidence="1">Uncharacterized protein</fullName>
    </submittedName>
</protein>
<name>A0A6G8S8N8_9GAMM</name>
<dbReference type="AlphaFoldDB" id="A0A6G8S8N8"/>
<dbReference type="Proteomes" id="UP000501939">
    <property type="component" value="Chromosome"/>
</dbReference>